<dbReference type="EMBL" id="APOJ01000016">
    <property type="protein sequence ID" value="ENU27845.1"/>
    <property type="molecule type" value="Genomic_DNA"/>
</dbReference>
<reference evidence="1 2" key="2">
    <citation type="journal article" date="2016" name="Int. J. Syst. Evol. Microbiol.">
        <title>Taxonomy of haemolytic and/or proteolytic strains of the genus Acinetobacter with the proposal of Acinetobacter courvalinii sp. nov. (genomic species 14 sensu Bouvet &amp; Jeanjean), Acinetobacter dispersus sp. nov. (genomic species 17), Acinetobacter modestus sp. nov., Acinetobacter proteolyticus sp. nov. and Acinetobacter vivianii sp. nov.</title>
        <authorList>
            <person name="Nemec A."/>
            <person name="Radolfova-Krizova L."/>
            <person name="Maixnerova M."/>
            <person name="Vrestiakova E."/>
            <person name="Jezek P."/>
            <person name="Sedo O."/>
        </authorList>
    </citation>
    <scope>NUCLEOTIDE SEQUENCE [LARGE SCALE GENOMIC DNA]</scope>
    <source>
        <strain evidence="1 2">NIPH 236</strain>
    </source>
</reference>
<dbReference type="Proteomes" id="UP000013190">
    <property type="component" value="Unassembled WGS sequence"/>
</dbReference>
<gene>
    <name evidence="1" type="ORF">F992_00673</name>
</gene>
<name>A0ABN0JR72_9GAMM</name>
<dbReference type="GeneID" id="92834098"/>
<reference evidence="2" key="1">
    <citation type="submission" date="2013-02" db="EMBL/GenBank/DDBJ databases">
        <title>The Genome Sequence of Acinetobacter sp. NIPH 236.</title>
        <authorList>
            <consortium name="The Broad Institute Genome Sequencing Platform"/>
            <consortium name="The Broad Institute Genome Sequencing Center for Infectious Disease"/>
            <person name="Cerqueira G."/>
            <person name="Feldgarden M."/>
            <person name="Courvalin P."/>
            <person name="Perichon B."/>
            <person name="Grillot-Courvalin C."/>
            <person name="Clermont D."/>
            <person name="Rocha E."/>
            <person name="Yoon E.-J."/>
            <person name="Nemec A."/>
            <person name="Walker B."/>
            <person name="Young S.K."/>
            <person name="Zeng Q."/>
            <person name="Gargeya S."/>
            <person name="Fitzgerald M."/>
            <person name="Haas B."/>
            <person name="Abouelleil A."/>
            <person name="Alvarado L."/>
            <person name="Arachchi H.M."/>
            <person name="Berlin A.M."/>
            <person name="Chapman S.B."/>
            <person name="Dewar J."/>
            <person name="Goldberg J."/>
            <person name="Griggs A."/>
            <person name="Gujja S."/>
            <person name="Hansen M."/>
            <person name="Howarth C."/>
            <person name="Imamovic A."/>
            <person name="Larimer J."/>
            <person name="McCowan C."/>
            <person name="Murphy C."/>
            <person name="Neiman D."/>
            <person name="Pearson M."/>
            <person name="Priest M."/>
            <person name="Roberts A."/>
            <person name="Saif S."/>
            <person name="Shea T."/>
            <person name="Sisk P."/>
            <person name="Sykes S."/>
            <person name="Wortman J."/>
            <person name="Nusbaum C."/>
            <person name="Birren B."/>
        </authorList>
    </citation>
    <scope>NUCLEOTIDE SEQUENCE [LARGE SCALE GENOMIC DNA]</scope>
    <source>
        <strain evidence="2">NIPH 236</strain>
    </source>
</reference>
<accession>A0ABN0JR72</accession>
<evidence type="ECO:0008006" key="3">
    <source>
        <dbReference type="Google" id="ProtNLM"/>
    </source>
</evidence>
<proteinExistence type="predicted"/>
<protein>
    <recommendedName>
        <fullName evidence="3">SMI1/KNR4 family protein</fullName>
    </recommendedName>
</protein>
<evidence type="ECO:0000313" key="2">
    <source>
        <dbReference type="Proteomes" id="UP000013190"/>
    </source>
</evidence>
<dbReference type="InterPro" id="IPR046560">
    <property type="entry name" value="DUF6714"/>
</dbReference>
<dbReference type="RefSeq" id="WP_004659823.1">
    <property type="nucleotide sequence ID" value="NZ_BMDV01000003.1"/>
</dbReference>
<keyword evidence="2" id="KW-1185">Reference proteome</keyword>
<comment type="caution">
    <text evidence="1">The sequence shown here is derived from an EMBL/GenBank/DDBJ whole genome shotgun (WGS) entry which is preliminary data.</text>
</comment>
<organism evidence="1 2">
    <name type="scientific">Acinetobacter modestus</name>
    <dbReference type="NCBI Taxonomy" id="1776740"/>
    <lineage>
        <taxon>Bacteria</taxon>
        <taxon>Pseudomonadati</taxon>
        <taxon>Pseudomonadota</taxon>
        <taxon>Gammaproteobacteria</taxon>
        <taxon>Moraxellales</taxon>
        <taxon>Moraxellaceae</taxon>
        <taxon>Acinetobacter</taxon>
    </lineage>
</organism>
<dbReference type="Pfam" id="PF20461">
    <property type="entry name" value="DUF6714"/>
    <property type="match status" value="1"/>
</dbReference>
<sequence length="190" mass="22261">MKQYPSPDDIQEMRRRGYDPITIAEAEELLPRWQQLDQLRQKIERAFAGVTLQEGIGLYEAQGIDDYASQEECLAYRAKDEKLNWHNISINDLNRCNSSLTFFDAQGMLFHLPAFLLASLNGDYLHRLTFTLIHLVDDHTERKFCLFNAEQRAVVADYLQFLLDEPDYIYDHQEIKSALITGYWSNTNEY</sequence>
<evidence type="ECO:0000313" key="1">
    <source>
        <dbReference type="EMBL" id="ENU27845.1"/>
    </source>
</evidence>